<feature type="transmembrane region" description="Helical" evidence="1">
    <location>
        <begin position="18"/>
        <end position="36"/>
    </location>
</feature>
<feature type="transmembrane region" description="Helical" evidence="1">
    <location>
        <begin position="75"/>
        <end position="92"/>
    </location>
</feature>
<comment type="caution">
    <text evidence="2">The sequence shown here is derived from an EMBL/GenBank/DDBJ whole genome shotgun (WGS) entry which is preliminary data.</text>
</comment>
<protein>
    <submittedName>
        <fullName evidence="2">Uncharacterized protein</fullName>
    </submittedName>
</protein>
<dbReference type="EMBL" id="WXYO01000006">
    <property type="protein sequence ID" value="NAS13186.1"/>
    <property type="molecule type" value="Genomic_DNA"/>
</dbReference>
<dbReference type="Proteomes" id="UP000475249">
    <property type="component" value="Unassembled WGS sequence"/>
</dbReference>
<dbReference type="RefSeq" id="WP_161436226.1">
    <property type="nucleotide sequence ID" value="NZ_WXYO01000006.1"/>
</dbReference>
<proteinExistence type="predicted"/>
<organism evidence="2 3">
    <name type="scientific">Poritiphilus flavus</name>
    <dbReference type="NCBI Taxonomy" id="2697053"/>
    <lineage>
        <taxon>Bacteria</taxon>
        <taxon>Pseudomonadati</taxon>
        <taxon>Bacteroidota</taxon>
        <taxon>Flavobacteriia</taxon>
        <taxon>Flavobacteriales</taxon>
        <taxon>Flavobacteriaceae</taxon>
        <taxon>Poritiphilus</taxon>
    </lineage>
</organism>
<reference evidence="2 3" key="1">
    <citation type="submission" date="2020-01" db="EMBL/GenBank/DDBJ databases">
        <title>Bacteria diversity of Porities sp.</title>
        <authorList>
            <person name="Wang G."/>
        </authorList>
    </citation>
    <scope>NUCLEOTIDE SEQUENCE [LARGE SCALE GENOMIC DNA]</scope>
    <source>
        <strain evidence="2 3">R33</strain>
    </source>
</reference>
<gene>
    <name evidence="2" type="ORF">GTQ38_14310</name>
</gene>
<sequence length="147" mass="17339">MKTFLEFAKLKLNVDNRLVMVYCVLYFLWGLGMNWFGAEVEIARFTFWWQVITCYILYMVPISLLLRGLPFHMQYAYGLVAMGFLEFCGYWFQTSCAYTNNILDQLFGIRNFSLGMALFFGLYFPLGNWAANRIYQLVFHKKTSSDL</sequence>
<name>A0A6L9EEN3_9FLAO</name>
<dbReference type="AlphaFoldDB" id="A0A6L9EEN3"/>
<evidence type="ECO:0000313" key="3">
    <source>
        <dbReference type="Proteomes" id="UP000475249"/>
    </source>
</evidence>
<evidence type="ECO:0000256" key="1">
    <source>
        <dbReference type="SAM" id="Phobius"/>
    </source>
</evidence>
<feature type="transmembrane region" description="Helical" evidence="1">
    <location>
        <begin position="112"/>
        <end position="131"/>
    </location>
</feature>
<keyword evidence="1" id="KW-1133">Transmembrane helix</keyword>
<accession>A0A6L9EEN3</accession>
<keyword evidence="1" id="KW-0812">Transmembrane</keyword>
<evidence type="ECO:0000313" key="2">
    <source>
        <dbReference type="EMBL" id="NAS13186.1"/>
    </source>
</evidence>
<keyword evidence="1" id="KW-0472">Membrane</keyword>
<feature type="transmembrane region" description="Helical" evidence="1">
    <location>
        <begin position="48"/>
        <end position="66"/>
    </location>
</feature>
<keyword evidence="3" id="KW-1185">Reference proteome</keyword>